<protein>
    <recommendedName>
        <fullName evidence="2">CxC2-like cysteine cluster KDZ transposase-associated domain-containing protein</fullName>
    </recommendedName>
</protein>
<evidence type="ECO:0000313" key="4">
    <source>
        <dbReference type="Proteomes" id="UP000320762"/>
    </source>
</evidence>
<name>A0A550BUX7_9AGAR</name>
<dbReference type="AlphaFoldDB" id="A0A550BUX7"/>
<evidence type="ECO:0000313" key="3">
    <source>
        <dbReference type="EMBL" id="TRM56350.1"/>
    </source>
</evidence>
<gene>
    <name evidence="3" type="ORF">BD626DRAFT_575815</name>
</gene>
<dbReference type="InterPro" id="IPR040521">
    <property type="entry name" value="KDZ"/>
</dbReference>
<feature type="compositionally biased region" description="Basic residues" evidence="1">
    <location>
        <begin position="1"/>
        <end position="12"/>
    </location>
</feature>
<feature type="compositionally biased region" description="Basic and acidic residues" evidence="1">
    <location>
        <begin position="900"/>
        <end position="911"/>
    </location>
</feature>
<evidence type="ECO:0000256" key="1">
    <source>
        <dbReference type="SAM" id="MobiDB-lite"/>
    </source>
</evidence>
<dbReference type="InterPro" id="IPR041457">
    <property type="entry name" value="CxC2_KDZ-assoc"/>
</dbReference>
<dbReference type="STRING" id="97359.A0A550BUX7"/>
<keyword evidence="4" id="KW-1185">Reference proteome</keyword>
<sequence>MSTRKTKTRKPVNVREYDLGDLRAPGPSASRVAQSQHLSRDGRRRHTENVELNPSPPKKRRRLSITTSDAPDPLQTPDEDLPRERGILGGPAGRPWKRKHYTTADEPLRTFIPFADEYVEELMRLDGRGGAADQPCPTCPLDNRSPPIYRCTGCSGFSMYCGSCIVQAHAKRPFCSIERWDDYDMSFHGVTLMSLGLSIQLGHPDGEPCEHATIINRDFTIMDITGIHHCTVYQCGCTGAPSVRQQLLRHRLFPASAIAPRTACTFTLLDHFHHLTHHGKVTMYDFYNALERMTDSLGISGLKDRHMVLARCIREYKYLVGLKRGGRGNDCERRPSDVKPGELAIRCPACPIPGENLPAGWQNVPKEKQYLYFLAIALDACFRLKRRQVSLVEKDPRLLDGGAYIVQQEPFDAWIKTADKQDETTSSCSGLSALENANSKYAKGYAETGKGIGVCARHEFVQPNGVVPLQVGERYANMDYVLASLLRFHSKKLRVILSYDIACQFSKNLVEHVKKLPPLLRFVAVARTMRFVIPKLHILGHRLACQLLFNFMFLFGGARTDGEGVERPWAHLGPLGTSLRQMGPGTAADTLDDHLSHWNWLKLIALGAFLLRKLLEALKEEAIQRTEFEAFSNAQAAHVPEWRESVLAFENDNSKPNPFEMPKCGATEADVQLDLAKEHADAAARGSLSAHDLSPGDFVATLLDAEDQQRALARDVAEKTYATPKQQAELFRQRAKVSRAIAKFRAAQGAYMPPALVRIEAWEADEANAALPVEQRPLFPPSALSSEELASCLGDVAAIERKLRDAQCRVSLDAIRNLLLAKSRELRFKNTNVRHQGSTTRARNVIKVQDDKIAAFAKKYACARLALLALLAAGGDETSTIEWRALDVCRDLRLLEEGDDRRARPQAHEGADVEEEPAAATGLQRVRDGTGEGRRTVSWIWYGTNTQDPDAQGTDLYEGIRVEWCKAYARLRRWQEQIPLLREGMRRTTVSLQRREELWEQRRISDKREGALGEGARAYAARQRRVYALLRGHFTTLWANAPAAAQIDITDALRLEAELEEEDPDAVQQTDEEDEGSESEEED</sequence>
<dbReference type="Proteomes" id="UP000320762">
    <property type="component" value="Unassembled WGS sequence"/>
</dbReference>
<proteinExistence type="predicted"/>
<dbReference type="PANTHER" id="PTHR33096:SF1">
    <property type="entry name" value="CXC1-LIKE CYSTEINE CLUSTER ASSOCIATED WITH KDZ TRANSPOSASES DOMAIN-CONTAINING PROTEIN"/>
    <property type="match status" value="1"/>
</dbReference>
<organism evidence="3 4">
    <name type="scientific">Schizophyllum amplum</name>
    <dbReference type="NCBI Taxonomy" id="97359"/>
    <lineage>
        <taxon>Eukaryota</taxon>
        <taxon>Fungi</taxon>
        <taxon>Dikarya</taxon>
        <taxon>Basidiomycota</taxon>
        <taxon>Agaricomycotina</taxon>
        <taxon>Agaricomycetes</taxon>
        <taxon>Agaricomycetidae</taxon>
        <taxon>Agaricales</taxon>
        <taxon>Schizophyllaceae</taxon>
        <taxon>Schizophyllum</taxon>
    </lineage>
</organism>
<dbReference type="EMBL" id="VDMD01000072">
    <property type="protein sequence ID" value="TRM56350.1"/>
    <property type="molecule type" value="Genomic_DNA"/>
</dbReference>
<dbReference type="PANTHER" id="PTHR33096">
    <property type="entry name" value="CXC2 DOMAIN-CONTAINING PROTEIN"/>
    <property type="match status" value="1"/>
</dbReference>
<feature type="region of interest" description="Disordered" evidence="1">
    <location>
        <begin position="900"/>
        <end position="923"/>
    </location>
</feature>
<dbReference type="Pfam" id="PF18803">
    <property type="entry name" value="CxC2"/>
    <property type="match status" value="1"/>
</dbReference>
<evidence type="ECO:0000259" key="2">
    <source>
        <dbReference type="Pfam" id="PF18803"/>
    </source>
</evidence>
<dbReference type="Pfam" id="PF18758">
    <property type="entry name" value="KDZ"/>
    <property type="match status" value="1"/>
</dbReference>
<feature type="region of interest" description="Disordered" evidence="1">
    <location>
        <begin position="1"/>
        <end position="94"/>
    </location>
</feature>
<feature type="domain" description="CxC2-like cysteine cluster KDZ transposase-associated" evidence="2">
    <location>
        <begin position="192"/>
        <end position="298"/>
    </location>
</feature>
<dbReference type="OrthoDB" id="2682806at2759"/>
<comment type="caution">
    <text evidence="3">The sequence shown here is derived from an EMBL/GenBank/DDBJ whole genome shotgun (WGS) entry which is preliminary data.</text>
</comment>
<feature type="region of interest" description="Disordered" evidence="1">
    <location>
        <begin position="1058"/>
        <end position="1083"/>
    </location>
</feature>
<reference evidence="3 4" key="1">
    <citation type="journal article" date="2019" name="New Phytol.">
        <title>Comparative genomics reveals unique wood-decay strategies and fruiting body development in the Schizophyllaceae.</title>
        <authorList>
            <person name="Almasi E."/>
            <person name="Sahu N."/>
            <person name="Krizsan K."/>
            <person name="Balint B."/>
            <person name="Kovacs G.M."/>
            <person name="Kiss B."/>
            <person name="Cseklye J."/>
            <person name="Drula E."/>
            <person name="Henrissat B."/>
            <person name="Nagy I."/>
            <person name="Chovatia M."/>
            <person name="Adam C."/>
            <person name="LaButti K."/>
            <person name="Lipzen A."/>
            <person name="Riley R."/>
            <person name="Grigoriev I.V."/>
            <person name="Nagy L.G."/>
        </authorList>
    </citation>
    <scope>NUCLEOTIDE SEQUENCE [LARGE SCALE GENOMIC DNA]</scope>
    <source>
        <strain evidence="3 4">NL-1724</strain>
    </source>
</reference>
<accession>A0A550BUX7</accession>